<reference evidence="8 9" key="1">
    <citation type="submission" date="2018-11" db="EMBL/GenBank/DDBJ databases">
        <title>Sequencing the genomes of 1000 actinobacteria strains.</title>
        <authorList>
            <person name="Klenk H.-P."/>
        </authorList>
    </citation>
    <scope>NUCLEOTIDE SEQUENCE [LARGE SCALE GENOMIC DNA]</scope>
    <source>
        <strain evidence="8 9">DSM 44781</strain>
    </source>
</reference>
<feature type="transmembrane region" description="Helical" evidence="7">
    <location>
        <begin position="332"/>
        <end position="350"/>
    </location>
</feature>
<accession>A0A3N4RTW1</accession>
<feature type="transmembrane region" description="Helical" evidence="7">
    <location>
        <begin position="356"/>
        <end position="376"/>
    </location>
</feature>
<feature type="transmembrane region" description="Helical" evidence="7">
    <location>
        <begin position="286"/>
        <end position="311"/>
    </location>
</feature>
<keyword evidence="5 7" id="KW-0472">Membrane</keyword>
<evidence type="ECO:0000256" key="4">
    <source>
        <dbReference type="ARBA" id="ARBA00022989"/>
    </source>
</evidence>
<protein>
    <submittedName>
        <fullName evidence="8">Amino acid/polyamine/organocation transporter (APC superfamily)</fullName>
    </submittedName>
</protein>
<keyword evidence="2" id="KW-1003">Cell membrane</keyword>
<evidence type="ECO:0000256" key="1">
    <source>
        <dbReference type="ARBA" id="ARBA00004651"/>
    </source>
</evidence>
<feature type="transmembrane region" description="Helical" evidence="7">
    <location>
        <begin position="48"/>
        <end position="68"/>
    </location>
</feature>
<dbReference type="PANTHER" id="PTHR42770:SF8">
    <property type="entry name" value="PUTRESCINE IMPORTER PUUP"/>
    <property type="match status" value="1"/>
</dbReference>
<dbReference type="AlphaFoldDB" id="A0A3N4RTW1"/>
<feature type="transmembrane region" description="Helical" evidence="7">
    <location>
        <begin position="21"/>
        <end position="42"/>
    </location>
</feature>
<dbReference type="Pfam" id="PF13520">
    <property type="entry name" value="AA_permease_2"/>
    <property type="match status" value="1"/>
</dbReference>
<feature type="transmembrane region" description="Helical" evidence="7">
    <location>
        <begin position="412"/>
        <end position="435"/>
    </location>
</feature>
<feature type="transmembrane region" description="Helical" evidence="7">
    <location>
        <begin position="188"/>
        <end position="213"/>
    </location>
</feature>
<feature type="transmembrane region" description="Helical" evidence="7">
    <location>
        <begin position="92"/>
        <end position="117"/>
    </location>
</feature>
<sequence>MNSATTANTTRLRGDLSLLSVVLFGLAYISPGIVVTIFGVVAATSGGVAPTAFAVATVAMLLTGLSYAKMARAVPGAGSVYTYARRMLDSRIGFLSGWAMLLDYFFIPMVGWLITAIYFHAQFPQIPKWAWLIVSVGITTAINVFGMKLADRVNKVLMFIALGSLVLFATLCVVFLGKHGSSAPATDALWNSGASVEAVTAAAAIAAYSFLGFDAVSTLGEEARGGARTIGRGIIGCVVAAGAIFIVLSFVMQLVHPGAKFADVDAAAYHLKIQVGGQAYAKTINFVTIAGSIASCIALQASAARLMYVMGRDGALPKVVFGRLSGKTGTPVLNLLLTAAAGVIALNLDLTTATSFINFGAFLGFALVNICVIAHLVRERRHGRTPNLFSYLVMPAIGAVVSFYLLTKLGHVALQIGGVWLAIGIVYLAVLTGGFRRPAPEMTFDDDTAATEEPPCNSSSHVGRRG</sequence>
<dbReference type="GO" id="GO:0005886">
    <property type="term" value="C:plasma membrane"/>
    <property type="evidence" value="ECO:0007669"/>
    <property type="project" value="UniProtKB-SubCell"/>
</dbReference>
<gene>
    <name evidence="8" type="ORF">EDD38_0064</name>
</gene>
<keyword evidence="4 7" id="KW-1133">Transmembrane helix</keyword>
<feature type="transmembrane region" description="Helical" evidence="7">
    <location>
        <begin position="234"/>
        <end position="255"/>
    </location>
</feature>
<dbReference type="InterPro" id="IPR002293">
    <property type="entry name" value="AA/rel_permease1"/>
</dbReference>
<feature type="transmembrane region" description="Helical" evidence="7">
    <location>
        <begin position="129"/>
        <end position="149"/>
    </location>
</feature>
<comment type="caution">
    <text evidence="8">The sequence shown here is derived from an EMBL/GenBank/DDBJ whole genome shotgun (WGS) entry which is preliminary data.</text>
</comment>
<keyword evidence="3 7" id="KW-0812">Transmembrane</keyword>
<feature type="transmembrane region" description="Helical" evidence="7">
    <location>
        <begin position="388"/>
        <end position="406"/>
    </location>
</feature>
<evidence type="ECO:0000256" key="7">
    <source>
        <dbReference type="SAM" id="Phobius"/>
    </source>
</evidence>
<dbReference type="EMBL" id="RKQG01000001">
    <property type="protein sequence ID" value="RPE31827.1"/>
    <property type="molecule type" value="Genomic_DNA"/>
</dbReference>
<comment type="subcellular location">
    <subcellularLocation>
        <location evidence="1">Cell membrane</location>
        <topology evidence="1">Multi-pass membrane protein</topology>
    </subcellularLocation>
</comment>
<evidence type="ECO:0000256" key="3">
    <source>
        <dbReference type="ARBA" id="ARBA00022692"/>
    </source>
</evidence>
<evidence type="ECO:0000313" key="8">
    <source>
        <dbReference type="EMBL" id="RPE31827.1"/>
    </source>
</evidence>
<feature type="transmembrane region" description="Helical" evidence="7">
    <location>
        <begin position="156"/>
        <end position="176"/>
    </location>
</feature>
<proteinExistence type="predicted"/>
<keyword evidence="9" id="KW-1185">Reference proteome</keyword>
<feature type="region of interest" description="Disordered" evidence="6">
    <location>
        <begin position="442"/>
        <end position="466"/>
    </location>
</feature>
<dbReference type="PANTHER" id="PTHR42770">
    <property type="entry name" value="AMINO ACID TRANSPORTER-RELATED"/>
    <property type="match status" value="1"/>
</dbReference>
<dbReference type="RefSeq" id="WP_123816963.1">
    <property type="nucleotide sequence ID" value="NZ_RKQG01000001.1"/>
</dbReference>
<evidence type="ECO:0000256" key="5">
    <source>
        <dbReference type="ARBA" id="ARBA00023136"/>
    </source>
</evidence>
<evidence type="ECO:0000256" key="6">
    <source>
        <dbReference type="SAM" id="MobiDB-lite"/>
    </source>
</evidence>
<dbReference type="Gene3D" id="1.20.1740.10">
    <property type="entry name" value="Amino acid/polyamine transporter I"/>
    <property type="match status" value="1"/>
</dbReference>
<dbReference type="Proteomes" id="UP000266906">
    <property type="component" value="Unassembled WGS sequence"/>
</dbReference>
<feature type="compositionally biased region" description="Polar residues" evidence="6">
    <location>
        <begin position="456"/>
        <end position="466"/>
    </location>
</feature>
<dbReference type="InterPro" id="IPR050367">
    <property type="entry name" value="APC_superfamily"/>
</dbReference>
<dbReference type="GO" id="GO:0022857">
    <property type="term" value="F:transmembrane transporter activity"/>
    <property type="evidence" value="ECO:0007669"/>
    <property type="project" value="InterPro"/>
</dbReference>
<evidence type="ECO:0000313" key="9">
    <source>
        <dbReference type="Proteomes" id="UP000266906"/>
    </source>
</evidence>
<dbReference type="PIRSF" id="PIRSF006060">
    <property type="entry name" value="AA_transporter"/>
    <property type="match status" value="1"/>
</dbReference>
<name>A0A3N4RTW1_9ACTN</name>
<organism evidence="8 9">
    <name type="scientific">Kitasatospora cineracea</name>
    <dbReference type="NCBI Taxonomy" id="88074"/>
    <lineage>
        <taxon>Bacteria</taxon>
        <taxon>Bacillati</taxon>
        <taxon>Actinomycetota</taxon>
        <taxon>Actinomycetes</taxon>
        <taxon>Kitasatosporales</taxon>
        <taxon>Streptomycetaceae</taxon>
        <taxon>Kitasatospora</taxon>
    </lineage>
</organism>
<evidence type="ECO:0000256" key="2">
    <source>
        <dbReference type="ARBA" id="ARBA00022475"/>
    </source>
</evidence>